<dbReference type="EMBL" id="ML992686">
    <property type="protein sequence ID" value="KAF2209516.1"/>
    <property type="molecule type" value="Genomic_DNA"/>
</dbReference>
<organism evidence="1 2">
    <name type="scientific">Cercospora zeae-maydis SCOH1-5</name>
    <dbReference type="NCBI Taxonomy" id="717836"/>
    <lineage>
        <taxon>Eukaryota</taxon>
        <taxon>Fungi</taxon>
        <taxon>Dikarya</taxon>
        <taxon>Ascomycota</taxon>
        <taxon>Pezizomycotina</taxon>
        <taxon>Dothideomycetes</taxon>
        <taxon>Dothideomycetidae</taxon>
        <taxon>Mycosphaerellales</taxon>
        <taxon>Mycosphaerellaceae</taxon>
        <taxon>Cercospora</taxon>
    </lineage>
</organism>
<accession>A0A6A6F6T6</accession>
<dbReference type="Proteomes" id="UP000799539">
    <property type="component" value="Unassembled WGS sequence"/>
</dbReference>
<gene>
    <name evidence="1" type="ORF">CERZMDRAFT_100306</name>
</gene>
<name>A0A6A6F6T6_9PEZI</name>
<evidence type="ECO:0000313" key="2">
    <source>
        <dbReference type="Proteomes" id="UP000799539"/>
    </source>
</evidence>
<keyword evidence="2" id="KW-1185">Reference proteome</keyword>
<proteinExistence type="predicted"/>
<dbReference type="AlphaFoldDB" id="A0A6A6F6T6"/>
<reference evidence="1" key="1">
    <citation type="journal article" date="2020" name="Stud. Mycol.">
        <title>101 Dothideomycetes genomes: a test case for predicting lifestyles and emergence of pathogens.</title>
        <authorList>
            <person name="Haridas S."/>
            <person name="Albert R."/>
            <person name="Binder M."/>
            <person name="Bloem J."/>
            <person name="Labutti K."/>
            <person name="Salamov A."/>
            <person name="Andreopoulos B."/>
            <person name="Baker S."/>
            <person name="Barry K."/>
            <person name="Bills G."/>
            <person name="Bluhm B."/>
            <person name="Cannon C."/>
            <person name="Castanera R."/>
            <person name="Culley D."/>
            <person name="Daum C."/>
            <person name="Ezra D."/>
            <person name="Gonzalez J."/>
            <person name="Henrissat B."/>
            <person name="Kuo A."/>
            <person name="Liang C."/>
            <person name="Lipzen A."/>
            <person name="Lutzoni F."/>
            <person name="Magnuson J."/>
            <person name="Mondo S."/>
            <person name="Nolan M."/>
            <person name="Ohm R."/>
            <person name="Pangilinan J."/>
            <person name="Park H.-J."/>
            <person name="Ramirez L."/>
            <person name="Alfaro M."/>
            <person name="Sun H."/>
            <person name="Tritt A."/>
            <person name="Yoshinaga Y."/>
            <person name="Zwiers L.-H."/>
            <person name="Turgeon B."/>
            <person name="Goodwin S."/>
            <person name="Spatafora J."/>
            <person name="Crous P."/>
            <person name="Grigoriev I."/>
        </authorList>
    </citation>
    <scope>NUCLEOTIDE SEQUENCE</scope>
    <source>
        <strain evidence="1">SCOH1-5</strain>
    </source>
</reference>
<protein>
    <submittedName>
        <fullName evidence="1">Uncharacterized protein</fullName>
    </submittedName>
</protein>
<evidence type="ECO:0000313" key="1">
    <source>
        <dbReference type="EMBL" id="KAF2209516.1"/>
    </source>
</evidence>
<sequence>MSCSASIPFWSPHGRHHSLSYGYRPTEGGGLWWVAFRPFFIGFSLLERRSKRLVGDHDAGSSTSGSPTCRMQMLPKYVVRKMRVDVPVEDEAATAAGELYE</sequence>